<protein>
    <submittedName>
        <fullName evidence="2">Uncharacterized protein</fullName>
    </submittedName>
</protein>
<dbReference type="RefSeq" id="WP_328737056.1">
    <property type="nucleotide sequence ID" value="NZ_CP108038.1"/>
</dbReference>
<accession>A0ABZ1R805</accession>
<proteinExistence type="predicted"/>
<dbReference type="GeneID" id="93766285"/>
<gene>
    <name evidence="2" type="ORF">OHT53_34905</name>
</gene>
<feature type="region of interest" description="Disordered" evidence="1">
    <location>
        <begin position="1"/>
        <end position="32"/>
    </location>
</feature>
<evidence type="ECO:0000313" key="2">
    <source>
        <dbReference type="EMBL" id="WUN90939.1"/>
    </source>
</evidence>
<organism evidence="2 3">
    <name type="scientific">Streptomyces bobili</name>
    <dbReference type="NCBI Taxonomy" id="67280"/>
    <lineage>
        <taxon>Bacteria</taxon>
        <taxon>Bacillati</taxon>
        <taxon>Actinomycetota</taxon>
        <taxon>Actinomycetes</taxon>
        <taxon>Kitasatosporales</taxon>
        <taxon>Streptomycetaceae</taxon>
        <taxon>Streptomyces</taxon>
    </lineage>
</organism>
<dbReference type="EMBL" id="CP108038">
    <property type="protein sequence ID" value="WUN90939.1"/>
    <property type="molecule type" value="Genomic_DNA"/>
</dbReference>
<keyword evidence="3" id="KW-1185">Reference proteome</keyword>
<evidence type="ECO:0000256" key="1">
    <source>
        <dbReference type="SAM" id="MobiDB-lite"/>
    </source>
</evidence>
<dbReference type="Proteomes" id="UP001432071">
    <property type="component" value="Chromosome"/>
</dbReference>
<evidence type="ECO:0000313" key="3">
    <source>
        <dbReference type="Proteomes" id="UP001432071"/>
    </source>
</evidence>
<name>A0ABZ1R805_9ACTN</name>
<reference evidence="2" key="1">
    <citation type="submission" date="2022-10" db="EMBL/GenBank/DDBJ databases">
        <title>The complete genomes of actinobacterial strains from the NBC collection.</title>
        <authorList>
            <person name="Joergensen T.S."/>
            <person name="Alvarez Arevalo M."/>
            <person name="Sterndorff E.B."/>
            <person name="Faurdal D."/>
            <person name="Vuksanovic O."/>
            <person name="Mourched A.-S."/>
            <person name="Charusanti P."/>
            <person name="Shaw S."/>
            <person name="Blin K."/>
            <person name="Weber T."/>
        </authorList>
    </citation>
    <scope>NUCLEOTIDE SEQUENCE</scope>
    <source>
        <strain evidence="2">NBC_00302</strain>
    </source>
</reference>
<sequence length="110" mass="12326">MGSDLVLSDPDQPEGRRGLARPTRQQRAMQRRAEVDLASLVQRGRHEEVRAMLRRRMTDDALSDVQEVGKLAQELADDDPFIASLLIPVVQEFTRATAQDIRNFGRGQGA</sequence>